<name>A0A9D2NV68_9FIRM</name>
<dbReference type="PANTHER" id="PTHR22916">
    <property type="entry name" value="GLYCOSYLTRANSFERASE"/>
    <property type="match status" value="1"/>
</dbReference>
<dbReference type="PANTHER" id="PTHR22916:SF51">
    <property type="entry name" value="GLYCOSYLTRANSFERASE EPSH-RELATED"/>
    <property type="match status" value="1"/>
</dbReference>
<evidence type="ECO:0000313" key="5">
    <source>
        <dbReference type="Proteomes" id="UP000823896"/>
    </source>
</evidence>
<reference evidence="4" key="2">
    <citation type="submission" date="2021-04" db="EMBL/GenBank/DDBJ databases">
        <authorList>
            <person name="Gilroy R."/>
        </authorList>
    </citation>
    <scope>NUCLEOTIDE SEQUENCE</scope>
    <source>
        <strain evidence="4">CHK187-11901</strain>
    </source>
</reference>
<dbReference type="EMBL" id="DWWM01000058">
    <property type="protein sequence ID" value="HJC37398.1"/>
    <property type="molecule type" value="Genomic_DNA"/>
</dbReference>
<evidence type="ECO:0000256" key="2">
    <source>
        <dbReference type="ARBA" id="ARBA00022679"/>
    </source>
</evidence>
<evidence type="ECO:0000259" key="3">
    <source>
        <dbReference type="Pfam" id="PF00535"/>
    </source>
</evidence>
<reference evidence="4" key="1">
    <citation type="journal article" date="2021" name="PeerJ">
        <title>Extensive microbial diversity within the chicken gut microbiome revealed by metagenomics and culture.</title>
        <authorList>
            <person name="Gilroy R."/>
            <person name="Ravi A."/>
            <person name="Getino M."/>
            <person name="Pursley I."/>
            <person name="Horton D.L."/>
            <person name="Alikhan N.F."/>
            <person name="Baker D."/>
            <person name="Gharbi K."/>
            <person name="Hall N."/>
            <person name="Watson M."/>
            <person name="Adriaenssens E.M."/>
            <person name="Foster-Nyarko E."/>
            <person name="Jarju S."/>
            <person name="Secka A."/>
            <person name="Antonio M."/>
            <person name="Oren A."/>
            <person name="Chaudhuri R.R."/>
            <person name="La Ragione R."/>
            <person name="Hildebrand F."/>
            <person name="Pallen M.J."/>
        </authorList>
    </citation>
    <scope>NUCLEOTIDE SEQUENCE</scope>
    <source>
        <strain evidence="4">CHK187-11901</strain>
    </source>
</reference>
<dbReference type="AlphaFoldDB" id="A0A9D2NV68"/>
<comment type="caution">
    <text evidence="4">The sequence shown here is derived from an EMBL/GenBank/DDBJ whole genome shotgun (WGS) entry which is preliminary data.</text>
</comment>
<dbReference type="InterPro" id="IPR029044">
    <property type="entry name" value="Nucleotide-diphossugar_trans"/>
</dbReference>
<gene>
    <name evidence="4" type="ORF">H9702_09770</name>
</gene>
<evidence type="ECO:0000313" key="4">
    <source>
        <dbReference type="EMBL" id="HJC37398.1"/>
    </source>
</evidence>
<dbReference type="GO" id="GO:0016757">
    <property type="term" value="F:glycosyltransferase activity"/>
    <property type="evidence" value="ECO:0007669"/>
    <property type="project" value="UniProtKB-KW"/>
</dbReference>
<protein>
    <submittedName>
        <fullName evidence="4">Glycosyltransferase</fullName>
    </submittedName>
</protein>
<sequence>MQELVSIIVPVYNVEKYLPRCLDSLLDQTYEQIEIIAVNDGSSDGSGDVCQRYAGISGKIRYYSKGNEGISATRNFGIDRAQGTYLMFVDSDDHIEPDMVERMVAVMEQEDADLVQCAYRMDYRFGTLRRHAPQSRRWDHVEALHALLRNREVNNFVWGKLYRRALIGDLRFSRAWKGFEDVCFTVQVFMRSACFVTMHERFYHYVQHRGSFMNRDGLLALDMDMMLEMRASFAFQEQLLQEAYPDERFSNLRNYFNTDMMLIYTMLLFVRREEAERYEVPWLDTDALPRYARIAYRIWVGIAKAKFGRSLRLAQRPE</sequence>
<keyword evidence="2" id="KW-0808">Transferase</keyword>
<feature type="domain" description="Glycosyltransferase 2-like" evidence="3">
    <location>
        <begin position="6"/>
        <end position="139"/>
    </location>
</feature>
<dbReference type="Proteomes" id="UP000823896">
    <property type="component" value="Unassembled WGS sequence"/>
</dbReference>
<organism evidence="4 5">
    <name type="scientific">Candidatus Merdibacter merdavium</name>
    <dbReference type="NCBI Taxonomy" id="2838692"/>
    <lineage>
        <taxon>Bacteria</taxon>
        <taxon>Bacillati</taxon>
        <taxon>Bacillota</taxon>
        <taxon>Erysipelotrichia</taxon>
        <taxon>Erysipelotrichales</taxon>
        <taxon>Erysipelotrichaceae</taxon>
        <taxon>Merdibacter</taxon>
    </lineage>
</organism>
<dbReference type="Gene3D" id="3.90.550.10">
    <property type="entry name" value="Spore Coat Polysaccharide Biosynthesis Protein SpsA, Chain A"/>
    <property type="match status" value="1"/>
</dbReference>
<evidence type="ECO:0000256" key="1">
    <source>
        <dbReference type="ARBA" id="ARBA00022676"/>
    </source>
</evidence>
<dbReference type="CDD" id="cd00761">
    <property type="entry name" value="Glyco_tranf_GTA_type"/>
    <property type="match status" value="1"/>
</dbReference>
<dbReference type="SUPFAM" id="SSF53448">
    <property type="entry name" value="Nucleotide-diphospho-sugar transferases"/>
    <property type="match status" value="1"/>
</dbReference>
<dbReference type="Pfam" id="PF00535">
    <property type="entry name" value="Glycos_transf_2"/>
    <property type="match status" value="1"/>
</dbReference>
<proteinExistence type="predicted"/>
<keyword evidence="1" id="KW-0328">Glycosyltransferase</keyword>
<accession>A0A9D2NV68</accession>
<dbReference type="InterPro" id="IPR001173">
    <property type="entry name" value="Glyco_trans_2-like"/>
</dbReference>